<reference evidence="2 5" key="2">
    <citation type="submission" date="2018-11" db="EMBL/GenBank/DDBJ databases">
        <title>Proposal to divide the Flavobacteriaceae and reorganize its genera based on Amino Acid Identity values calculated from whole genome sequences.</title>
        <authorList>
            <person name="Nicholson A.C."/>
            <person name="Gulvik C.A."/>
            <person name="Whitney A.M."/>
            <person name="Humrighouse B.W."/>
            <person name="Bell M."/>
            <person name="Holmes B."/>
            <person name="Steigerwalt A.G."/>
            <person name="Villarma A."/>
            <person name="Sheth M."/>
            <person name="Batra D."/>
            <person name="Pryor J."/>
            <person name="Bernardet J.-F."/>
            <person name="Hugo C."/>
            <person name="Kampfer P."/>
            <person name="Newman J."/>
            <person name="McQuiston J.R."/>
        </authorList>
    </citation>
    <scope>NUCLEOTIDE SEQUENCE [LARGE SCALE GENOMIC DNA]</scope>
    <source>
        <strain evidence="2 5">KC_1864</strain>
    </source>
</reference>
<organism evidence="3 4">
    <name type="scientific">Chryseobacterium lactis</name>
    <dbReference type="NCBI Taxonomy" id="1241981"/>
    <lineage>
        <taxon>Bacteria</taxon>
        <taxon>Pseudomonadati</taxon>
        <taxon>Bacteroidota</taxon>
        <taxon>Flavobacteriia</taxon>
        <taxon>Flavobacteriales</taxon>
        <taxon>Weeksellaceae</taxon>
        <taxon>Chryseobacterium group</taxon>
        <taxon>Chryseobacterium</taxon>
    </lineage>
</organism>
<feature type="chain" id="PRO_5044593927" evidence="1">
    <location>
        <begin position="17"/>
        <end position="176"/>
    </location>
</feature>
<evidence type="ECO:0000313" key="5">
    <source>
        <dbReference type="Proteomes" id="UP000279972"/>
    </source>
</evidence>
<reference evidence="3 4" key="1">
    <citation type="submission" date="2018-01" db="EMBL/GenBank/DDBJ databases">
        <title>Draft genome sequences of Chryseobacterium lactis NCTC11390, Chryseobacterium oncorhynchi 701B-08, and Chryseobacterium viscerum 687B-08.</title>
        <authorList>
            <person name="Jeong J.-J."/>
            <person name="Lee Y.J."/>
            <person name="Park B."/>
            <person name="Choi I.-G."/>
            <person name="Kim K.D."/>
        </authorList>
    </citation>
    <scope>NUCLEOTIDE SEQUENCE [LARGE SCALE GENOMIC DNA]</scope>
    <source>
        <strain evidence="3 4">NCTC11390</strain>
    </source>
</reference>
<keyword evidence="5" id="KW-1185">Reference proteome</keyword>
<dbReference type="EMBL" id="CP033924">
    <property type="protein sequence ID" value="AZA80571.1"/>
    <property type="molecule type" value="Genomic_DNA"/>
</dbReference>
<keyword evidence="1" id="KW-0732">Signal</keyword>
<protein>
    <submittedName>
        <fullName evidence="3">Uncharacterized protein</fullName>
    </submittedName>
</protein>
<feature type="signal peptide" evidence="1">
    <location>
        <begin position="1"/>
        <end position="16"/>
    </location>
</feature>
<dbReference type="Proteomes" id="UP000279972">
    <property type="component" value="Chromosome"/>
</dbReference>
<dbReference type="Proteomes" id="UP000236262">
    <property type="component" value="Unassembled WGS sequence"/>
</dbReference>
<name>A0A3G6RP22_CHRLC</name>
<evidence type="ECO:0000256" key="1">
    <source>
        <dbReference type="SAM" id="SignalP"/>
    </source>
</evidence>
<sequence length="176" mass="19319">MKKIIYLLLLPQLFLAQIGINTSSPTSTLDVNGNLRVRTIPQGNSNDYYLTTDQNGNIQKVISTTSKFGGELSWNGTTNMTNLSPNQVSDVYFVDQSHNLTLPTPSSAFKGKTLRFYVYGGGINFTINGIAPPAYAGAPSGWSYNGSTLNIQGSNNRFQFIDFVCDGTSWWPDNKD</sequence>
<dbReference type="KEGG" id="clac:EG342_00965"/>
<evidence type="ECO:0000313" key="4">
    <source>
        <dbReference type="Proteomes" id="UP000236262"/>
    </source>
</evidence>
<dbReference type="RefSeq" id="WP_103292135.1">
    <property type="nucleotide sequence ID" value="NZ_CP033924.1"/>
</dbReference>
<evidence type="ECO:0000313" key="3">
    <source>
        <dbReference type="EMBL" id="PNW13708.1"/>
    </source>
</evidence>
<gene>
    <name evidence="3" type="ORF">C1637_12975</name>
    <name evidence="2" type="ORF">EG342_00965</name>
</gene>
<proteinExistence type="predicted"/>
<dbReference type="AlphaFoldDB" id="A0A3G6RP22"/>
<dbReference type="OrthoDB" id="1274966at2"/>
<dbReference type="EMBL" id="PPEH01000004">
    <property type="protein sequence ID" value="PNW13708.1"/>
    <property type="molecule type" value="Genomic_DNA"/>
</dbReference>
<accession>A0A3G6RP22</accession>
<evidence type="ECO:0000313" key="2">
    <source>
        <dbReference type="EMBL" id="AZA80571.1"/>
    </source>
</evidence>